<name>A0AA86YLJ1_PROST</name>
<comment type="caution">
    <text evidence="2">The sequence shown here is derived from an EMBL/GenBank/DDBJ whole genome shotgun (WGS) entry which is preliminary data.</text>
</comment>
<dbReference type="RefSeq" id="WP_004921579.1">
    <property type="nucleotide sequence ID" value="NZ_DS607663.1"/>
</dbReference>
<dbReference type="AlphaFoldDB" id="A0AA86YLJ1"/>
<evidence type="ECO:0000256" key="1">
    <source>
        <dbReference type="SAM" id="Coils"/>
    </source>
</evidence>
<keyword evidence="1" id="KW-0175">Coiled coil</keyword>
<sequence length="661" mass="77120">MKFMIDSLILWPSDSENNIQEIFFEKNKVNIIHGISGTGKSSIISIIDYCLGSSKCAIPVGIIRESVAWFGIKVNIKGHERLIARRTPDNKSVSKEFYLSTYSDEIPSELTATDNLVTFKKKFNQLVQLSDLHQSDDDKNPGFDSRASYRDMAAFNFLPQHIVANPYTLFFKADSYQNKEKLQRVMPFALGIIDREYMVKEKERSDLEKRLNILNKQLEIHRNALSNWELEIEILWQECIELGLISNLENIDTQEKINNLKFINKKYLDGKILDVLKKPNYEHHNSLINDLILQGEEKKRSIDDLKTQIINYEQLLSKGKEFTNAIKREQKRTVGFEWLKETLAPNHECIACGSKTESLHVVIDNLEKKVNSINSLSDALFDNPIEDRELNNFKIQLRNLQSDLHSIRIKKISLENMDKENTDSLNNIYIVIGKIQEKLQSIEKISNNNHISEQMKKINKELTPLKKYFENKNFDNDEYTTYLTINNLIEKYADKFNLKRSGEIKFDKKELTLSFFHPTLKKYEYLWEIGSGANWMGYHISTFLAFHEYFSKEENQKLPPFSFLVIDQPSQVYFPSAESGDNILDDANKMKIIQNTRENDISATKKIFEVLAHAIQENNYNFQIIVLEHADRTIWGDVKNIHESARWKYENDGLIPLEWIK</sequence>
<proteinExistence type="predicted"/>
<reference evidence="2 3" key="3">
    <citation type="submission" date="2008-05" db="EMBL/GenBank/DDBJ databases">
        <authorList>
            <person name="Fulton L."/>
            <person name="Clifton S."/>
            <person name="Fulton B."/>
            <person name="Xu J."/>
            <person name="Minx P."/>
            <person name="Pepin K.H."/>
            <person name="Johnson M."/>
            <person name="Thiruvilangam P."/>
            <person name="Bhonagiri V."/>
            <person name="Nash W.E."/>
            <person name="Mardis E.R."/>
            <person name="Wilson R.K."/>
        </authorList>
    </citation>
    <scope>NUCLEOTIDE SEQUENCE [LARGE SCALE GENOMIC DNA]</scope>
    <source>
        <strain evidence="2 3">ATCC 25827</strain>
    </source>
</reference>
<dbReference type="InterPro" id="IPR022205">
    <property type="entry name" value="DUF3732"/>
</dbReference>
<accession>A0AA86YLJ1</accession>
<dbReference type="EMBL" id="ABJD02000101">
    <property type="protein sequence ID" value="EDU60111.1"/>
    <property type="molecule type" value="Genomic_DNA"/>
</dbReference>
<organism evidence="2 3">
    <name type="scientific">Providencia stuartii ATCC 25827</name>
    <dbReference type="NCBI Taxonomy" id="471874"/>
    <lineage>
        <taxon>Bacteria</taxon>
        <taxon>Pseudomonadati</taxon>
        <taxon>Pseudomonadota</taxon>
        <taxon>Gammaproteobacteria</taxon>
        <taxon>Enterobacterales</taxon>
        <taxon>Morganellaceae</taxon>
        <taxon>Providencia</taxon>
    </lineage>
</organism>
<gene>
    <name evidence="2" type="ORF">PROSTU_03316</name>
</gene>
<protein>
    <recommendedName>
        <fullName evidence="4">DUF3732 domain-containing protein</fullName>
    </recommendedName>
</protein>
<feature type="coiled-coil region" evidence="1">
    <location>
        <begin position="197"/>
        <end position="231"/>
    </location>
</feature>
<evidence type="ECO:0000313" key="2">
    <source>
        <dbReference type="EMBL" id="EDU60111.1"/>
    </source>
</evidence>
<reference evidence="3" key="1">
    <citation type="submission" date="2008-04" db="EMBL/GenBank/DDBJ databases">
        <title>Draft genome sequence of Providencia stuartii (ATCC 25827).</title>
        <authorList>
            <person name="Sudarsanam P."/>
            <person name="Ley R."/>
            <person name="Guruge J."/>
            <person name="Turnbaugh P.J."/>
            <person name="Mahowald M."/>
            <person name="Liep D."/>
            <person name="Gordon J."/>
        </authorList>
    </citation>
    <scope>NUCLEOTIDE SEQUENCE [LARGE SCALE GENOMIC DNA]</scope>
    <source>
        <strain evidence="3">ATCC 25827</strain>
    </source>
</reference>
<reference evidence="3" key="2">
    <citation type="submission" date="2008-04" db="EMBL/GenBank/DDBJ databases">
        <title>Draft genome sequence of Providencia stuartii(ATCC 25827).</title>
        <authorList>
            <person name="Sudarsanam P."/>
            <person name="Ley R."/>
            <person name="Guruge J."/>
            <person name="Turnbaugh P.J."/>
            <person name="Mahowald M."/>
            <person name="Liep D."/>
            <person name="Gordon J."/>
        </authorList>
    </citation>
    <scope>NUCLEOTIDE SEQUENCE [LARGE SCALE GENOMIC DNA]</scope>
    <source>
        <strain evidence="3">ATCC 25827</strain>
    </source>
</reference>
<dbReference type="Pfam" id="PF12532">
    <property type="entry name" value="DUF3732"/>
    <property type="match status" value="1"/>
</dbReference>
<evidence type="ECO:0008006" key="4">
    <source>
        <dbReference type="Google" id="ProtNLM"/>
    </source>
</evidence>
<dbReference type="Gene3D" id="3.40.50.300">
    <property type="entry name" value="P-loop containing nucleotide triphosphate hydrolases"/>
    <property type="match status" value="1"/>
</dbReference>
<dbReference type="InterPro" id="IPR027417">
    <property type="entry name" value="P-loop_NTPase"/>
</dbReference>
<dbReference type="Proteomes" id="UP000004506">
    <property type="component" value="Unassembled WGS sequence"/>
</dbReference>
<evidence type="ECO:0000313" key="3">
    <source>
        <dbReference type="Proteomes" id="UP000004506"/>
    </source>
</evidence>